<reference evidence="1 2" key="1">
    <citation type="submission" date="2019-07" db="EMBL/GenBank/DDBJ databases">
        <title>The First High-Quality Draft Genome Sequence of the Causal Agent of the Current Panama Disease Epidemic.</title>
        <authorList>
            <person name="Warmington R.J."/>
            <person name="Kay W."/>
            <person name="Jeffries A."/>
            <person name="Bebber D."/>
            <person name="Moore K."/>
            <person name="Studholme D.J."/>
        </authorList>
    </citation>
    <scope>NUCLEOTIDE SEQUENCE [LARGE SCALE GENOMIC DNA]</scope>
    <source>
        <strain evidence="1 2">TR4</strain>
    </source>
</reference>
<gene>
    <name evidence="1" type="ORF">FocTR4_00010655</name>
</gene>
<evidence type="ECO:0000313" key="2">
    <source>
        <dbReference type="Proteomes" id="UP000321331"/>
    </source>
</evidence>
<accession>A0A5C6T6J1</accession>
<name>A0A5C6T6J1_FUSOC</name>
<feature type="non-terminal residue" evidence="1">
    <location>
        <position position="1"/>
    </location>
</feature>
<proteinExistence type="predicted"/>
<protein>
    <submittedName>
        <fullName evidence="1">Uncharacterized protein</fullName>
    </submittedName>
</protein>
<sequence>LEGLTYSSASPNLLPIIHFKGTLKSSTAHFTATILRRSLQLPDPNKPYLINGHDMTHKIEQAIKKDNYSKLCNIAIEIRIEIGNL</sequence>
<dbReference type="EMBL" id="VMNF01000006">
    <property type="protein sequence ID" value="TXC06262.1"/>
    <property type="molecule type" value="Genomic_DNA"/>
</dbReference>
<dbReference type="AlphaFoldDB" id="A0A5C6T6J1"/>
<comment type="caution">
    <text evidence="1">The sequence shown here is derived from an EMBL/GenBank/DDBJ whole genome shotgun (WGS) entry which is preliminary data.</text>
</comment>
<evidence type="ECO:0000313" key="1">
    <source>
        <dbReference type="EMBL" id="TXC06262.1"/>
    </source>
</evidence>
<dbReference type="Proteomes" id="UP000321331">
    <property type="component" value="Unassembled WGS sequence"/>
</dbReference>
<organism evidence="1 2">
    <name type="scientific">Fusarium oxysporum f. sp. cubense</name>
    <dbReference type="NCBI Taxonomy" id="61366"/>
    <lineage>
        <taxon>Eukaryota</taxon>
        <taxon>Fungi</taxon>
        <taxon>Dikarya</taxon>
        <taxon>Ascomycota</taxon>
        <taxon>Pezizomycotina</taxon>
        <taxon>Sordariomycetes</taxon>
        <taxon>Hypocreomycetidae</taxon>
        <taxon>Hypocreales</taxon>
        <taxon>Nectriaceae</taxon>
        <taxon>Fusarium</taxon>
        <taxon>Fusarium oxysporum species complex</taxon>
    </lineage>
</organism>